<feature type="transmembrane region" description="Helical" evidence="8">
    <location>
        <begin position="506"/>
        <end position="527"/>
    </location>
</feature>
<organism evidence="10 11">
    <name type="scientific">Ferruginivarius sediminum</name>
    <dbReference type="NCBI Taxonomy" id="2661937"/>
    <lineage>
        <taxon>Bacteria</taxon>
        <taxon>Pseudomonadati</taxon>
        <taxon>Pseudomonadota</taxon>
        <taxon>Alphaproteobacteria</taxon>
        <taxon>Rhodospirillales</taxon>
        <taxon>Rhodospirillaceae</taxon>
        <taxon>Ferruginivarius</taxon>
    </lineage>
</organism>
<dbReference type="AlphaFoldDB" id="A0A369TBS8"/>
<reference evidence="10 11" key="1">
    <citation type="submission" date="2018-07" db="EMBL/GenBank/DDBJ databases">
        <title>Venubactetium sediminum gen. nov., sp. nov., isolated from a marine solar saltern.</title>
        <authorList>
            <person name="Wang S."/>
        </authorList>
    </citation>
    <scope>NUCLEOTIDE SEQUENCE [LARGE SCALE GENOMIC DNA]</scope>
    <source>
        <strain evidence="10 11">WD2A32</strain>
    </source>
</reference>
<keyword evidence="2" id="KW-1003">Cell membrane</keyword>
<evidence type="ECO:0000259" key="9">
    <source>
        <dbReference type="Pfam" id="PF02706"/>
    </source>
</evidence>
<evidence type="ECO:0000256" key="1">
    <source>
        <dbReference type="ARBA" id="ARBA00004651"/>
    </source>
</evidence>
<dbReference type="GO" id="GO:0004713">
    <property type="term" value="F:protein tyrosine kinase activity"/>
    <property type="evidence" value="ECO:0007669"/>
    <property type="project" value="TreeGrafter"/>
</dbReference>
<feature type="coiled-coil region" evidence="6">
    <location>
        <begin position="185"/>
        <end position="226"/>
    </location>
</feature>
<evidence type="ECO:0000313" key="11">
    <source>
        <dbReference type="Proteomes" id="UP000253941"/>
    </source>
</evidence>
<accession>A0A369TBS8</accession>
<keyword evidence="3 8" id="KW-0812">Transmembrane</keyword>
<evidence type="ECO:0000313" key="10">
    <source>
        <dbReference type="EMBL" id="RDD62302.1"/>
    </source>
</evidence>
<feature type="domain" description="Polysaccharide chain length determinant N-terminal" evidence="9">
    <location>
        <begin position="33"/>
        <end position="84"/>
    </location>
</feature>
<evidence type="ECO:0000256" key="8">
    <source>
        <dbReference type="SAM" id="Phobius"/>
    </source>
</evidence>
<dbReference type="PANTHER" id="PTHR32309">
    <property type="entry name" value="TYROSINE-PROTEIN KINASE"/>
    <property type="match status" value="1"/>
</dbReference>
<evidence type="ECO:0000256" key="2">
    <source>
        <dbReference type="ARBA" id="ARBA00022475"/>
    </source>
</evidence>
<keyword evidence="6" id="KW-0175">Coiled coil</keyword>
<dbReference type="GO" id="GO:0005886">
    <property type="term" value="C:plasma membrane"/>
    <property type="evidence" value="ECO:0007669"/>
    <property type="project" value="UniProtKB-SubCell"/>
</dbReference>
<evidence type="ECO:0000256" key="6">
    <source>
        <dbReference type="SAM" id="Coils"/>
    </source>
</evidence>
<dbReference type="Proteomes" id="UP000253941">
    <property type="component" value="Unassembled WGS sequence"/>
</dbReference>
<proteinExistence type="predicted"/>
<dbReference type="EMBL" id="QPMH01000006">
    <property type="protein sequence ID" value="RDD62302.1"/>
    <property type="molecule type" value="Genomic_DNA"/>
</dbReference>
<dbReference type="InterPro" id="IPR050445">
    <property type="entry name" value="Bact_polysacc_biosynth/exp"/>
</dbReference>
<name>A0A369TBS8_9PROT</name>
<comment type="caution">
    <text evidence="10">The sequence shown here is derived from an EMBL/GenBank/DDBJ whole genome shotgun (WGS) entry which is preliminary data.</text>
</comment>
<feature type="coiled-coil region" evidence="6">
    <location>
        <begin position="345"/>
        <end position="410"/>
    </location>
</feature>
<dbReference type="Pfam" id="PF02706">
    <property type="entry name" value="Wzz"/>
    <property type="match status" value="1"/>
</dbReference>
<keyword evidence="5 8" id="KW-0472">Membrane</keyword>
<gene>
    <name evidence="10" type="ORF">DRB17_08715</name>
</gene>
<evidence type="ECO:0000256" key="7">
    <source>
        <dbReference type="SAM" id="MobiDB-lite"/>
    </source>
</evidence>
<keyword evidence="11" id="KW-1185">Reference proteome</keyword>
<dbReference type="PANTHER" id="PTHR32309:SF13">
    <property type="entry name" value="FERRIC ENTEROBACTIN TRANSPORT PROTEIN FEPE"/>
    <property type="match status" value="1"/>
</dbReference>
<comment type="subcellular location">
    <subcellularLocation>
        <location evidence="1">Cell membrane</location>
        <topology evidence="1">Multi-pass membrane protein</topology>
    </subcellularLocation>
</comment>
<sequence>MPSTPHRVLATLHANHGVERVDELDREQPGASFNLGDLVGIIKRRKWWIAIPTLLLSAAAVTVALMLPPVYRAEGTILIERPNVPPDLIDSTVTSQADERIEKIRREFIASDNLAGLVEKYDLYPEMRREVPMADVVHRFRQGIHVELVQSSRREPAVAFQVGFEYSEPGKAQQVASEVATWYLRENLRARQEKSRETAEFLEQQTSALASEVGRLEEELAEFKKENAGQLPNQQDLIRGEVVELQRSLRDLNFERQSLGERRADLAQTLAGIQSGSEPAALAPDSRLEELRDERATLAAQYTEKHPDIISLDRRIAALEARQSGQDQGTEASGSTTARSGNPQIFQIREELAAIDRNLNALARRRDVLRSDIEEKREALRRAAAIEDEYRALQREYDNTVTDYRTLRRKKLTADMGASLELNQKGERFTLIEPPQEPFSPIKPDRKMIVLAGAFMSLAFGCGLAFLREMADGSIRGVRKLEALTGAQPLVVVPYIRTRREIVRAWTWRGASAAGVLAAAAGGLFYVHTHVVPLDIVASQAEQQVDDKLDRFLK</sequence>
<protein>
    <recommendedName>
        <fullName evidence="9">Polysaccharide chain length determinant N-terminal domain-containing protein</fullName>
    </recommendedName>
</protein>
<feature type="compositionally biased region" description="Polar residues" evidence="7">
    <location>
        <begin position="323"/>
        <end position="343"/>
    </location>
</feature>
<keyword evidence="4 8" id="KW-1133">Transmembrane helix</keyword>
<evidence type="ECO:0000256" key="5">
    <source>
        <dbReference type="ARBA" id="ARBA00023136"/>
    </source>
</evidence>
<feature type="transmembrane region" description="Helical" evidence="8">
    <location>
        <begin position="448"/>
        <end position="467"/>
    </location>
</feature>
<feature type="transmembrane region" description="Helical" evidence="8">
    <location>
        <begin position="47"/>
        <end position="71"/>
    </location>
</feature>
<feature type="region of interest" description="Disordered" evidence="7">
    <location>
        <begin position="322"/>
        <end position="343"/>
    </location>
</feature>
<dbReference type="InterPro" id="IPR003856">
    <property type="entry name" value="LPS_length_determ_N"/>
</dbReference>
<evidence type="ECO:0000256" key="4">
    <source>
        <dbReference type="ARBA" id="ARBA00022989"/>
    </source>
</evidence>
<evidence type="ECO:0000256" key="3">
    <source>
        <dbReference type="ARBA" id="ARBA00022692"/>
    </source>
</evidence>